<dbReference type="Proteomes" id="UP001057134">
    <property type="component" value="Chromosome"/>
</dbReference>
<sequence length="207" mass="22545">MAPNKIEEEWVYMSKGLKLTDILVTIVIAIVFGIIYRLWGDVSNVVKLAGLQLDQLVYGVWFMAATVAALIIRKPGVALLAEVAAASGELISGSQYGVESLTYGIAQGLLAEMVFALFRYRSFSAATACLAGVGSAAASLVFDAFKGYLTDLQSWNLLLYFAFRFIGSVFFTGLCAYWLVKALEATGVTQLVRPASRADYQALERRK</sequence>
<feature type="transmembrane region" description="Helical" evidence="1">
    <location>
        <begin position="123"/>
        <end position="145"/>
    </location>
</feature>
<evidence type="ECO:0000256" key="1">
    <source>
        <dbReference type="SAM" id="Phobius"/>
    </source>
</evidence>
<dbReference type="PIRSF" id="PIRSF037394">
    <property type="entry name" value="ABC_thiamine-permease_YkoE_prd"/>
    <property type="match status" value="1"/>
</dbReference>
<keyword evidence="1" id="KW-0472">Membrane</keyword>
<feature type="transmembrane region" description="Helical" evidence="1">
    <location>
        <begin position="21"/>
        <end position="39"/>
    </location>
</feature>
<keyword evidence="1" id="KW-1133">Transmembrane helix</keyword>
<keyword evidence="1" id="KW-0812">Transmembrane</keyword>
<feature type="transmembrane region" description="Helical" evidence="1">
    <location>
        <begin position="157"/>
        <end position="180"/>
    </location>
</feature>
<protein>
    <submittedName>
        <fullName evidence="2">HMP/thiamine permease protein YkoE</fullName>
    </submittedName>
</protein>
<organism evidence="2 3">
    <name type="scientific">Paenibacillus konkukensis</name>
    <dbReference type="NCBI Taxonomy" id="2020716"/>
    <lineage>
        <taxon>Bacteria</taxon>
        <taxon>Bacillati</taxon>
        <taxon>Bacillota</taxon>
        <taxon>Bacilli</taxon>
        <taxon>Bacillales</taxon>
        <taxon>Paenibacillaceae</taxon>
        <taxon>Paenibacillus</taxon>
    </lineage>
</organism>
<gene>
    <name evidence="2" type="primary">ykoE</name>
    <name evidence="2" type="ORF">SK3146_05866</name>
</gene>
<proteinExistence type="predicted"/>
<evidence type="ECO:0000313" key="3">
    <source>
        <dbReference type="Proteomes" id="UP001057134"/>
    </source>
</evidence>
<name>A0ABY4RX39_9BACL</name>
<dbReference type="Pfam" id="PF09819">
    <property type="entry name" value="ABC_cobalt"/>
    <property type="match status" value="1"/>
</dbReference>
<evidence type="ECO:0000313" key="2">
    <source>
        <dbReference type="EMBL" id="UQZ86573.1"/>
    </source>
</evidence>
<reference evidence="2" key="2">
    <citation type="journal article" date="2021" name="J Anim Sci Technol">
        <title>Complete genome sequence of Paenibacillus konkukensis sp. nov. SK3146 as a potential probiotic strain.</title>
        <authorList>
            <person name="Jung H.I."/>
            <person name="Park S."/>
            <person name="Niu K.M."/>
            <person name="Lee S.W."/>
            <person name="Kothari D."/>
            <person name="Yi K.J."/>
            <person name="Kim S.K."/>
        </authorList>
    </citation>
    <scope>NUCLEOTIDE SEQUENCE</scope>
    <source>
        <strain evidence="2">SK3146</strain>
    </source>
</reference>
<feature type="transmembrane region" description="Helical" evidence="1">
    <location>
        <begin position="55"/>
        <end position="72"/>
    </location>
</feature>
<dbReference type="EMBL" id="CP027059">
    <property type="protein sequence ID" value="UQZ86573.1"/>
    <property type="molecule type" value="Genomic_DNA"/>
</dbReference>
<dbReference type="InterPro" id="IPR017195">
    <property type="entry name" value="ABC_thiamin-permease_prd"/>
</dbReference>
<accession>A0ABY4RX39</accession>
<reference evidence="2" key="1">
    <citation type="submission" date="2018-02" db="EMBL/GenBank/DDBJ databases">
        <authorList>
            <person name="Kim S.-K."/>
            <person name="Jung H.-I."/>
            <person name="Lee S.-W."/>
        </authorList>
    </citation>
    <scope>NUCLEOTIDE SEQUENCE</scope>
    <source>
        <strain evidence="2">SK3146</strain>
    </source>
</reference>
<keyword evidence="3" id="KW-1185">Reference proteome</keyword>